<evidence type="ECO:0000313" key="1">
    <source>
        <dbReference type="EMBL" id="SHO46981.1"/>
    </source>
</evidence>
<keyword evidence="2" id="KW-1185">Reference proteome</keyword>
<accession>A0A2H1EI35</accession>
<dbReference type="Proteomes" id="UP000232412">
    <property type="component" value="Unassembled WGS sequence"/>
</dbReference>
<protein>
    <submittedName>
        <fullName evidence="1">Uncharacterized protein</fullName>
    </submittedName>
</protein>
<name>A0A2H1EI35_9ARCH</name>
<gene>
    <name evidence="1" type="ORF">NSIN_30310</name>
</gene>
<proteinExistence type="predicted"/>
<dbReference type="EMBL" id="FRFC01000004">
    <property type="protein sequence ID" value="SHO46981.1"/>
    <property type="molecule type" value="Genomic_DNA"/>
</dbReference>
<evidence type="ECO:0000313" key="2">
    <source>
        <dbReference type="Proteomes" id="UP000232412"/>
    </source>
</evidence>
<sequence length="151" mass="17600">MWTINPEEDYFKIYDDNKTLVGYFAPEYGDIQPEDKAYQVRQEMLKNHDLVKSGYLMLPMVKFGIFEDGKDMTIDYVEQQLRLVHVRILAWKNLLTEKNIAHHKILVSHTDHDMLSITLGIIFTTDIPLEKTKILDTLSGVLDFAQERGLL</sequence>
<dbReference type="AlphaFoldDB" id="A0A2H1EI35"/>
<reference evidence="2" key="1">
    <citation type="submission" date="2016-12" db="EMBL/GenBank/DDBJ databases">
        <authorList>
            <person name="Herbold C."/>
        </authorList>
    </citation>
    <scope>NUCLEOTIDE SEQUENCE [LARGE SCALE GENOMIC DNA]</scope>
</reference>
<dbReference type="RefSeq" id="WP_101010544.1">
    <property type="nucleotide sequence ID" value="NZ_FRFC01000004.1"/>
</dbReference>
<organism evidence="1 2">
    <name type="scientific">Nitrosotalea sinensis</name>
    <dbReference type="NCBI Taxonomy" id="1499975"/>
    <lineage>
        <taxon>Archaea</taxon>
        <taxon>Nitrososphaerota</taxon>
        <taxon>Nitrososphaeria</taxon>
        <taxon>Nitrosotaleales</taxon>
        <taxon>Nitrosotaleaceae</taxon>
        <taxon>Nitrosotalea</taxon>
    </lineage>
</organism>
<dbReference type="OrthoDB" id="9692at2157"/>